<evidence type="ECO:0000313" key="7">
    <source>
        <dbReference type="Proteomes" id="UP000054075"/>
    </source>
</evidence>
<gene>
    <name evidence="6" type="ORF">RICGR_0911</name>
</gene>
<dbReference type="InterPro" id="IPR036714">
    <property type="entry name" value="SDH_sf"/>
</dbReference>
<dbReference type="EMBL" id="AAQJ02000001">
    <property type="protein sequence ID" value="EDP46961.1"/>
    <property type="molecule type" value="Genomic_DNA"/>
</dbReference>
<dbReference type="PANTHER" id="PTHR39585">
    <property type="entry name" value="FAD ASSEMBLY FACTOR SDHE"/>
    <property type="match status" value="1"/>
</dbReference>
<dbReference type="AlphaFoldDB" id="A8PN60"/>
<comment type="caution">
    <text evidence="6">The sequence shown here is derived from an EMBL/GenBank/DDBJ whole genome shotgun (WGS) entry which is preliminary data.</text>
</comment>
<accession>A8PN60</accession>
<dbReference type="OrthoDB" id="9180899at2"/>
<keyword evidence="4" id="KW-0963">Cytoplasm</keyword>
<dbReference type="Proteomes" id="UP000054075">
    <property type="component" value="Unassembled WGS sequence"/>
</dbReference>
<comment type="similarity">
    <text evidence="2">Belongs to the SdhE FAD assembly factor family.</text>
</comment>
<reference evidence="6" key="2">
    <citation type="submission" date="2007-10" db="EMBL/GenBank/DDBJ databases">
        <authorList>
            <person name="Myers G.S."/>
        </authorList>
    </citation>
    <scope>NUCLEOTIDE SEQUENCE [LARGE SCALE GENOMIC DNA]</scope>
</reference>
<dbReference type="GO" id="GO:0006105">
    <property type="term" value="P:succinate metabolic process"/>
    <property type="evidence" value="ECO:0007669"/>
    <property type="project" value="TreeGrafter"/>
</dbReference>
<dbReference type="GO" id="GO:0005737">
    <property type="term" value="C:cytoplasm"/>
    <property type="evidence" value="ECO:0007669"/>
    <property type="project" value="UniProtKB-SubCell"/>
</dbReference>
<organism evidence="6 7">
    <name type="scientific">Rickettsiella grylli</name>
    <dbReference type="NCBI Taxonomy" id="59196"/>
    <lineage>
        <taxon>Bacteria</taxon>
        <taxon>Pseudomonadati</taxon>
        <taxon>Pseudomonadota</taxon>
        <taxon>Gammaproteobacteria</taxon>
        <taxon>Legionellales</taxon>
        <taxon>Coxiellaceae</taxon>
        <taxon>Rickettsiella</taxon>
    </lineage>
</organism>
<dbReference type="Gene3D" id="1.10.150.250">
    <property type="entry name" value="Flavinator of succinate dehydrogenase"/>
    <property type="match status" value="1"/>
</dbReference>
<keyword evidence="5" id="KW-0143">Chaperone</keyword>
<reference evidence="6" key="1">
    <citation type="submission" date="2006-04" db="EMBL/GenBank/DDBJ databases">
        <authorList>
            <person name="Seshadri R."/>
            <person name="Federici B.A."/>
        </authorList>
    </citation>
    <scope>NUCLEOTIDE SEQUENCE [LARGE SCALE GENOMIC DNA]</scope>
</reference>
<evidence type="ECO:0000256" key="2">
    <source>
        <dbReference type="ARBA" id="ARBA00008571"/>
    </source>
</evidence>
<evidence type="ECO:0000256" key="1">
    <source>
        <dbReference type="ARBA" id="ARBA00004496"/>
    </source>
</evidence>
<name>A8PN60_9COXI</name>
<evidence type="ECO:0000256" key="4">
    <source>
        <dbReference type="ARBA" id="ARBA00022490"/>
    </source>
</evidence>
<dbReference type="PANTHER" id="PTHR39585:SF1">
    <property type="entry name" value="FAD ASSEMBLY FACTOR SDHE"/>
    <property type="match status" value="1"/>
</dbReference>
<dbReference type="InterPro" id="IPR005631">
    <property type="entry name" value="SDH"/>
</dbReference>
<dbReference type="eggNOG" id="COG2938">
    <property type="taxonomic scope" value="Bacteria"/>
</dbReference>
<evidence type="ECO:0000256" key="3">
    <source>
        <dbReference type="ARBA" id="ARBA00019418"/>
    </source>
</evidence>
<dbReference type="STRING" id="59196.RICGR_0911"/>
<dbReference type="InterPro" id="IPR050531">
    <property type="entry name" value="SdhE_FAD_assembly_factor"/>
</dbReference>
<dbReference type="Pfam" id="PF03937">
    <property type="entry name" value="Sdh5"/>
    <property type="match status" value="1"/>
</dbReference>
<sequence length="85" mass="10120">MKQLEKKRQRLRWQCRRGMLELDLLLKAFLDNRYLSLTPSNQVLFEQLLTYSDSALYAYLIQRKPVSDSLMQALIEQVRVRCVGE</sequence>
<proteinExistence type="inferred from homology"/>
<protein>
    <recommendedName>
        <fullName evidence="3">FAD assembly factor SdhE</fullName>
    </recommendedName>
</protein>
<evidence type="ECO:0000256" key="5">
    <source>
        <dbReference type="ARBA" id="ARBA00023186"/>
    </source>
</evidence>
<evidence type="ECO:0000313" key="6">
    <source>
        <dbReference type="EMBL" id="EDP46961.1"/>
    </source>
</evidence>
<comment type="subcellular location">
    <subcellularLocation>
        <location evidence="1">Cytoplasm</location>
    </subcellularLocation>
</comment>
<keyword evidence="7" id="KW-1185">Reference proteome</keyword>
<dbReference type="SUPFAM" id="SSF109910">
    <property type="entry name" value="YgfY-like"/>
    <property type="match status" value="1"/>
</dbReference>